<dbReference type="Proteomes" id="UP000813463">
    <property type="component" value="Chromosome 3"/>
</dbReference>
<comment type="similarity">
    <text evidence="7">Belongs to the protein kinase superfamily.</text>
</comment>
<dbReference type="Gene3D" id="3.30.200.20">
    <property type="entry name" value="Phosphorylase Kinase, domain 1"/>
    <property type="match status" value="1"/>
</dbReference>
<dbReference type="PANTHER" id="PTHR47987:SF7">
    <property type="entry name" value="PROTEIN KINASE SUPERFAMILY PROTEIN"/>
    <property type="match status" value="1"/>
</dbReference>
<dbReference type="Pfam" id="PF07714">
    <property type="entry name" value="PK_Tyr_Ser-Thr"/>
    <property type="match status" value="1"/>
</dbReference>
<evidence type="ECO:0000313" key="10">
    <source>
        <dbReference type="Proteomes" id="UP000813463"/>
    </source>
</evidence>
<keyword evidence="5 6" id="KW-0067">ATP-binding</keyword>
<accession>A0A9R0IP23</accession>
<evidence type="ECO:0000256" key="5">
    <source>
        <dbReference type="ARBA" id="ARBA00022840"/>
    </source>
</evidence>
<keyword evidence="2" id="KW-0808">Transferase</keyword>
<protein>
    <submittedName>
        <fullName evidence="11">Receptor-like cytosolic serine/threonine-protein kinase RBK1</fullName>
    </submittedName>
</protein>
<dbReference type="GeneID" id="110791963"/>
<keyword evidence="1 7" id="KW-0723">Serine/threonine-protein kinase</keyword>
<evidence type="ECO:0000256" key="6">
    <source>
        <dbReference type="PROSITE-ProRule" id="PRU10141"/>
    </source>
</evidence>
<dbReference type="KEGG" id="soe:110791963"/>
<dbReference type="GO" id="GO:0004674">
    <property type="term" value="F:protein serine/threonine kinase activity"/>
    <property type="evidence" value="ECO:0007669"/>
    <property type="project" value="UniProtKB-KW"/>
</dbReference>
<dbReference type="Gene3D" id="1.10.510.10">
    <property type="entry name" value="Transferase(Phosphotransferase) domain 1"/>
    <property type="match status" value="1"/>
</dbReference>
<feature type="binding site" evidence="6">
    <location>
        <position position="197"/>
    </location>
    <ligand>
        <name>ATP</name>
        <dbReference type="ChEBI" id="CHEBI:30616"/>
    </ligand>
</feature>
<evidence type="ECO:0000256" key="2">
    <source>
        <dbReference type="ARBA" id="ARBA00022679"/>
    </source>
</evidence>
<keyword evidence="3 6" id="KW-0547">Nucleotide-binding</keyword>
<reference evidence="10" key="1">
    <citation type="journal article" date="2021" name="Nat. Commun.">
        <title>Genomic analyses provide insights into spinach domestication and the genetic basis of agronomic traits.</title>
        <authorList>
            <person name="Cai X."/>
            <person name="Sun X."/>
            <person name="Xu C."/>
            <person name="Sun H."/>
            <person name="Wang X."/>
            <person name="Ge C."/>
            <person name="Zhang Z."/>
            <person name="Wang Q."/>
            <person name="Fei Z."/>
            <person name="Jiao C."/>
            <person name="Wang Q."/>
        </authorList>
    </citation>
    <scope>NUCLEOTIDE SEQUENCE [LARGE SCALE GENOMIC DNA]</scope>
    <source>
        <strain evidence="10">cv. Varoflay</strain>
    </source>
</reference>
<reference evidence="11" key="2">
    <citation type="submission" date="2025-08" db="UniProtKB">
        <authorList>
            <consortium name="RefSeq"/>
        </authorList>
    </citation>
    <scope>IDENTIFICATION</scope>
    <source>
        <tissue evidence="11">Leaf</tissue>
    </source>
</reference>
<dbReference type="RefSeq" id="XP_021852423.2">
    <property type="nucleotide sequence ID" value="XM_021996731.2"/>
</dbReference>
<dbReference type="AlphaFoldDB" id="A0A9R0IP23"/>
<keyword evidence="10" id="KW-1185">Reference proteome</keyword>
<keyword evidence="4" id="KW-0418">Kinase</keyword>
<evidence type="ECO:0000313" key="11">
    <source>
        <dbReference type="RefSeq" id="XP_021852423.2"/>
    </source>
</evidence>
<feature type="compositionally biased region" description="Basic and acidic residues" evidence="8">
    <location>
        <begin position="7"/>
        <end position="16"/>
    </location>
</feature>
<dbReference type="SUPFAM" id="SSF56112">
    <property type="entry name" value="Protein kinase-like (PK-like)"/>
    <property type="match status" value="1"/>
</dbReference>
<sequence>MTIPEEEIQKTQKNPETEFENEFNKLGIKTSEPSPRGVLEIPISDGSSVSDSPTSSSSSSSCNSSSTEKPSSPKTTSGGGGGALFKPLSYGVQFKGFIDIMKRKSGVKRLSNTTINLLSNYDLSAKSLRKKLARIRSAEASIDCGLFSAAKPSWRNFKYSELAVATDHFSPGRLLGKGGHAEVYEGCLPDGTLVAVKRLTKKGETEDEERTADFLSELGIIAHVDHPNSARLVGFGVEGGLYLVLQFARNGSVESCLQGPSGGLDWTTRIKVAVGVAEGLSYLHHTCQRRIIHRDIKASNILLDEDYEPLISDFGLAKWLPEKWLHHVVYPIEGTFGYLAPEYFMHGIADEKTDVFAYGVLLLEIITGRHAVAVGSSRQSLVMWAKPYLESRNIKEIADPKLGDNYDTEEMERAMAIASMCIHHTPSNRPFMNEVVELLQGEGTALVEQIQEKSVSQRSVMLDACDLENYTCSNYLQDLNRHKELIME</sequence>
<dbReference type="GO" id="GO:0051020">
    <property type="term" value="F:GTPase binding"/>
    <property type="evidence" value="ECO:0007669"/>
    <property type="project" value="UniProtKB-ARBA"/>
</dbReference>
<dbReference type="InterPro" id="IPR011009">
    <property type="entry name" value="Kinase-like_dom_sf"/>
</dbReference>
<dbReference type="SMART" id="SM00220">
    <property type="entry name" value="S_TKc"/>
    <property type="match status" value="1"/>
</dbReference>
<dbReference type="InterPro" id="IPR017441">
    <property type="entry name" value="Protein_kinase_ATP_BS"/>
</dbReference>
<dbReference type="PROSITE" id="PS00107">
    <property type="entry name" value="PROTEIN_KINASE_ATP"/>
    <property type="match status" value="1"/>
</dbReference>
<dbReference type="PANTHER" id="PTHR47987">
    <property type="entry name" value="OS08G0249100 PROTEIN"/>
    <property type="match status" value="1"/>
</dbReference>
<dbReference type="InterPro" id="IPR001245">
    <property type="entry name" value="Ser-Thr/Tyr_kinase_cat_dom"/>
</dbReference>
<organism evidence="10 11">
    <name type="scientific">Spinacia oleracea</name>
    <name type="common">Spinach</name>
    <dbReference type="NCBI Taxonomy" id="3562"/>
    <lineage>
        <taxon>Eukaryota</taxon>
        <taxon>Viridiplantae</taxon>
        <taxon>Streptophyta</taxon>
        <taxon>Embryophyta</taxon>
        <taxon>Tracheophyta</taxon>
        <taxon>Spermatophyta</taxon>
        <taxon>Magnoliopsida</taxon>
        <taxon>eudicotyledons</taxon>
        <taxon>Gunneridae</taxon>
        <taxon>Pentapetalae</taxon>
        <taxon>Caryophyllales</taxon>
        <taxon>Chenopodiaceae</taxon>
        <taxon>Chenopodioideae</taxon>
        <taxon>Anserineae</taxon>
        <taxon>Spinacia</taxon>
    </lineage>
</organism>
<dbReference type="GO" id="GO:0005737">
    <property type="term" value="C:cytoplasm"/>
    <property type="evidence" value="ECO:0007669"/>
    <property type="project" value="UniProtKB-SubCell"/>
</dbReference>
<name>A0A9R0IP23_SPIOL</name>
<dbReference type="PROSITE" id="PS00108">
    <property type="entry name" value="PROTEIN_KINASE_ST"/>
    <property type="match status" value="1"/>
</dbReference>
<dbReference type="PROSITE" id="PS50011">
    <property type="entry name" value="PROTEIN_KINASE_DOM"/>
    <property type="match status" value="1"/>
</dbReference>
<evidence type="ECO:0000259" key="9">
    <source>
        <dbReference type="PROSITE" id="PS50011"/>
    </source>
</evidence>
<feature type="compositionally biased region" description="Low complexity" evidence="8">
    <location>
        <begin position="42"/>
        <end position="76"/>
    </location>
</feature>
<gene>
    <name evidence="11" type="primary">LOC110791963</name>
</gene>
<feature type="region of interest" description="Disordered" evidence="8">
    <location>
        <begin position="1"/>
        <end position="80"/>
    </location>
</feature>
<evidence type="ECO:0000256" key="3">
    <source>
        <dbReference type="ARBA" id="ARBA00022741"/>
    </source>
</evidence>
<dbReference type="InterPro" id="IPR000719">
    <property type="entry name" value="Prot_kinase_dom"/>
</dbReference>
<dbReference type="GO" id="GO:0016301">
    <property type="term" value="F:kinase activity"/>
    <property type="evidence" value="ECO:0000318"/>
    <property type="project" value="GO_Central"/>
</dbReference>
<evidence type="ECO:0000256" key="8">
    <source>
        <dbReference type="SAM" id="MobiDB-lite"/>
    </source>
</evidence>
<feature type="domain" description="Protein kinase" evidence="9">
    <location>
        <begin position="169"/>
        <end position="447"/>
    </location>
</feature>
<proteinExistence type="inferred from homology"/>
<dbReference type="InterPro" id="IPR046958">
    <property type="entry name" value="RBK1/2/STUNTED"/>
</dbReference>
<evidence type="ECO:0000256" key="1">
    <source>
        <dbReference type="ARBA" id="ARBA00022527"/>
    </source>
</evidence>
<evidence type="ECO:0000256" key="7">
    <source>
        <dbReference type="RuleBase" id="RU000304"/>
    </source>
</evidence>
<dbReference type="GO" id="GO:0005524">
    <property type="term" value="F:ATP binding"/>
    <property type="evidence" value="ECO:0007669"/>
    <property type="project" value="UniProtKB-UniRule"/>
</dbReference>
<dbReference type="InterPro" id="IPR008271">
    <property type="entry name" value="Ser/Thr_kinase_AS"/>
</dbReference>
<evidence type="ECO:0000256" key="4">
    <source>
        <dbReference type="ARBA" id="ARBA00022777"/>
    </source>
</evidence>